<feature type="transmembrane region" description="Helical" evidence="5">
    <location>
        <begin position="120"/>
        <end position="141"/>
    </location>
</feature>
<dbReference type="Proteomes" id="UP001431209">
    <property type="component" value="Unassembled WGS sequence"/>
</dbReference>
<evidence type="ECO:0000313" key="8">
    <source>
        <dbReference type="Proteomes" id="UP001431209"/>
    </source>
</evidence>
<evidence type="ECO:0000256" key="4">
    <source>
        <dbReference type="ARBA" id="ARBA00023136"/>
    </source>
</evidence>
<evidence type="ECO:0000256" key="5">
    <source>
        <dbReference type="SAM" id="Phobius"/>
    </source>
</evidence>
<dbReference type="EMBL" id="JAOPGA020001853">
    <property type="protein sequence ID" value="KAL0491719.1"/>
    <property type="molecule type" value="Genomic_DNA"/>
</dbReference>
<proteinExistence type="predicted"/>
<name>A0AAW2ZRA0_9EUKA</name>
<keyword evidence="2 5" id="KW-0812">Transmembrane</keyword>
<evidence type="ECO:0000259" key="6">
    <source>
        <dbReference type="Pfam" id="PF04138"/>
    </source>
</evidence>
<feature type="domain" description="GtrA/DPMS transmembrane" evidence="6">
    <location>
        <begin position="98"/>
        <end position="210"/>
    </location>
</feature>
<gene>
    <name evidence="7" type="ORF">AKO1_000635</name>
</gene>
<evidence type="ECO:0000256" key="3">
    <source>
        <dbReference type="ARBA" id="ARBA00022989"/>
    </source>
</evidence>
<keyword evidence="3 5" id="KW-1133">Transmembrane helix</keyword>
<protein>
    <submittedName>
        <fullName evidence="7">COL12A1</fullName>
    </submittedName>
</protein>
<reference evidence="7 8" key="1">
    <citation type="submission" date="2024-03" db="EMBL/GenBank/DDBJ databases">
        <title>The Acrasis kona genome and developmental transcriptomes reveal deep origins of eukaryotic multicellular pathways.</title>
        <authorList>
            <person name="Sheikh S."/>
            <person name="Fu C.-J."/>
            <person name="Brown M.W."/>
            <person name="Baldauf S.L."/>
        </authorList>
    </citation>
    <scope>NUCLEOTIDE SEQUENCE [LARGE SCALE GENOMIC DNA]</scope>
    <source>
        <strain evidence="7 8">ATCC MYA-3509</strain>
    </source>
</reference>
<evidence type="ECO:0000256" key="2">
    <source>
        <dbReference type="ARBA" id="ARBA00022692"/>
    </source>
</evidence>
<feature type="transmembrane region" description="Helical" evidence="5">
    <location>
        <begin position="193"/>
        <end position="214"/>
    </location>
</feature>
<keyword evidence="4 5" id="KW-0472">Membrane</keyword>
<keyword evidence="8" id="KW-1185">Reference proteome</keyword>
<dbReference type="GO" id="GO:0000271">
    <property type="term" value="P:polysaccharide biosynthetic process"/>
    <property type="evidence" value="ECO:0007669"/>
    <property type="project" value="InterPro"/>
</dbReference>
<comment type="caution">
    <text evidence="7">The sequence shown here is derived from an EMBL/GenBank/DDBJ whole genome shotgun (WGS) entry which is preliminary data.</text>
</comment>
<dbReference type="AlphaFoldDB" id="A0AAW2ZRA0"/>
<evidence type="ECO:0000313" key="7">
    <source>
        <dbReference type="EMBL" id="KAL0491719.1"/>
    </source>
</evidence>
<organism evidence="7 8">
    <name type="scientific">Acrasis kona</name>
    <dbReference type="NCBI Taxonomy" id="1008807"/>
    <lineage>
        <taxon>Eukaryota</taxon>
        <taxon>Discoba</taxon>
        <taxon>Heterolobosea</taxon>
        <taxon>Tetramitia</taxon>
        <taxon>Eutetramitia</taxon>
        <taxon>Acrasidae</taxon>
        <taxon>Acrasis</taxon>
    </lineage>
</organism>
<dbReference type="GO" id="GO:0016020">
    <property type="term" value="C:membrane"/>
    <property type="evidence" value="ECO:0007669"/>
    <property type="project" value="UniProtKB-SubCell"/>
</dbReference>
<feature type="transmembrane region" description="Helical" evidence="5">
    <location>
        <begin position="93"/>
        <end position="114"/>
    </location>
</feature>
<dbReference type="Pfam" id="PF04138">
    <property type="entry name" value="GtrA_DPMS_TM"/>
    <property type="match status" value="1"/>
</dbReference>
<dbReference type="InterPro" id="IPR007267">
    <property type="entry name" value="GtrA_DPMS_TM"/>
</dbReference>
<accession>A0AAW2ZRA0</accession>
<evidence type="ECO:0000256" key="1">
    <source>
        <dbReference type="ARBA" id="ARBA00004141"/>
    </source>
</evidence>
<sequence length="216" mass="24862">MSEPDDHRDEKVDYNIELAPQGVSTSMSYLSRMRSPSVITSQEDRTEEIIDVGDDEDARQSSPLLNKELYSPNTFGLNTHFYQSSQRKKLNEALLFQLSGLIGSVLFLILYEIMSFAFKNLLYGGTISWFTSYTISIYLQFELNRFIVFGKDRMRDQYWSALRTTFAVYSIAMIVSTLFNLLLLDFFLMNRHAAWLITALLVGVMNYFALSTALKV</sequence>
<comment type="subcellular location">
    <subcellularLocation>
        <location evidence="1">Membrane</location>
        <topology evidence="1">Multi-pass membrane protein</topology>
    </subcellularLocation>
</comment>
<feature type="transmembrane region" description="Helical" evidence="5">
    <location>
        <begin position="162"/>
        <end position="187"/>
    </location>
</feature>